<evidence type="ECO:0000256" key="1">
    <source>
        <dbReference type="SAM" id="Phobius"/>
    </source>
</evidence>
<dbReference type="Proteomes" id="UP000256864">
    <property type="component" value="Unassembled WGS sequence"/>
</dbReference>
<dbReference type="AlphaFoldDB" id="A0A371NDX0"/>
<name>A0A371NDX0_9EURY</name>
<keyword evidence="1" id="KW-0812">Transmembrane</keyword>
<keyword evidence="1" id="KW-0472">Membrane</keyword>
<organism evidence="2 3">
    <name type="scientific">Methanothermobacter defluvii</name>
    <dbReference type="NCBI Taxonomy" id="49339"/>
    <lineage>
        <taxon>Archaea</taxon>
        <taxon>Methanobacteriati</taxon>
        <taxon>Methanobacteriota</taxon>
        <taxon>Methanomada group</taxon>
        <taxon>Methanobacteria</taxon>
        <taxon>Methanobacteriales</taxon>
        <taxon>Methanobacteriaceae</taxon>
        <taxon>Methanothermobacter</taxon>
    </lineage>
</organism>
<keyword evidence="3" id="KW-1185">Reference proteome</keyword>
<accession>A0A371NDX0</accession>
<gene>
    <name evidence="2" type="ORF">C7452_0722</name>
</gene>
<dbReference type="RefSeq" id="WP_010876292.1">
    <property type="nucleotide sequence ID" value="NZ_QREL01000001.1"/>
</dbReference>
<comment type="caution">
    <text evidence="2">The sequence shown here is derived from an EMBL/GenBank/DDBJ whole genome shotgun (WGS) entry which is preliminary data.</text>
</comment>
<keyword evidence="1" id="KW-1133">Transmembrane helix</keyword>
<feature type="transmembrane region" description="Helical" evidence="1">
    <location>
        <begin position="7"/>
        <end position="26"/>
    </location>
</feature>
<dbReference type="GeneID" id="24853795"/>
<protein>
    <recommendedName>
        <fullName evidence="4">Transcription regulator TrmB C-terminal domain-containing protein</fullName>
    </recommendedName>
</protein>
<proteinExistence type="predicted"/>
<evidence type="ECO:0000313" key="2">
    <source>
        <dbReference type="EMBL" id="REE28702.1"/>
    </source>
</evidence>
<reference evidence="2 3" key="1">
    <citation type="submission" date="2018-07" db="EMBL/GenBank/DDBJ databases">
        <title>Genomic Encyclopedia of Type Strains, Phase IV (KMG-IV): sequencing the most valuable type-strain genomes for metagenomic binning, comparative biology and taxonomic classification.</title>
        <authorList>
            <person name="Goeker M."/>
        </authorList>
    </citation>
    <scope>NUCLEOTIDE SEQUENCE [LARGE SCALE GENOMIC DNA]</scope>
    <source>
        <strain evidence="2 3">DSM 7466</strain>
    </source>
</reference>
<dbReference type="EMBL" id="QREL01000001">
    <property type="protein sequence ID" value="REE28702.1"/>
    <property type="molecule type" value="Genomic_DNA"/>
</dbReference>
<evidence type="ECO:0000313" key="3">
    <source>
        <dbReference type="Proteomes" id="UP000256864"/>
    </source>
</evidence>
<sequence>MKIGRLTIIDILIILFLASLVLYGFFKTSDIDSNIQSFTFDSSEMTKVQIKYNDLYSKGKIINSKIHGFNSLKQKREEIYGEVIWVGTVNGKVEVLLDVNGKKILAGGYDDKFADYYIDSITLEAAGSKNATDIIIEPLKINRMSDLILDIPGLKYELTTNIPISDVDASRFQELTKELYSRERYVPITLNSPNSRIEVFQATPEALKVSDEVLGDLNGQTDFITIRVYNANEDVIEKIKGKYSVIKVVNLNNL</sequence>
<evidence type="ECO:0008006" key="4">
    <source>
        <dbReference type="Google" id="ProtNLM"/>
    </source>
</evidence>